<dbReference type="EMBL" id="LYMM01000025">
    <property type="protein sequence ID" value="PNU05554.1"/>
    <property type="molecule type" value="Genomic_DNA"/>
</dbReference>
<evidence type="ECO:0000259" key="1">
    <source>
        <dbReference type="PROSITE" id="PS50206"/>
    </source>
</evidence>
<dbReference type="InterPro" id="IPR001763">
    <property type="entry name" value="Rhodanese-like_dom"/>
</dbReference>
<proteinExistence type="predicted"/>
<dbReference type="Pfam" id="PF00581">
    <property type="entry name" value="Rhodanese"/>
    <property type="match status" value="3"/>
</dbReference>
<evidence type="ECO:0000313" key="3">
    <source>
        <dbReference type="Proteomes" id="UP000236327"/>
    </source>
</evidence>
<protein>
    <submittedName>
        <fullName evidence="2">Thiosulfate sulfurtransferase</fullName>
    </submittedName>
</protein>
<comment type="caution">
    <text evidence="2">The sequence shown here is derived from an EMBL/GenBank/DDBJ whole genome shotgun (WGS) entry which is preliminary data.</text>
</comment>
<sequence>MTIRTIHRATLQTWLTTGTPGQSAEFALLDLRDEADFAKGQPLFATNLPLHRLGAEVEKFVPRLTVPVVLVDEGNGEATKAAHVLDQLGYTDVVILDGGIPGWLSDSPNGLPTFDIAGNIFTVSMADQRGTPALTIAELQALREAGENLIVLDTRTPPEFALSHIPGSRNLPGGELLQRFLDFVPSPDTHVVVTCAWLARAIIGAQTLISAGVPNRVSYLVQGTRAWVEAGNALAEGGEETFDAASAAASEFGVRHAHVLAAEADVEWIGPNAVAAWLEDGQRTTYLLDVRLPEEFEAGHLAGSISSPGGQLLAVSHRTVAVRGARIVLIDDAVGDVRAITTAYWLKQRGWDVRIYDGTLQDRIPGVDARIGTAAI</sequence>
<dbReference type="AlphaFoldDB" id="A0A2K2G3E2"/>
<feature type="domain" description="Rhodanese" evidence="1">
    <location>
        <begin position="145"/>
        <end position="236"/>
    </location>
</feature>
<dbReference type="PROSITE" id="PS50206">
    <property type="entry name" value="RHODANESE_3"/>
    <property type="match status" value="3"/>
</dbReference>
<dbReference type="SUPFAM" id="SSF52821">
    <property type="entry name" value="Rhodanese/Cell cycle control phosphatase"/>
    <property type="match status" value="3"/>
</dbReference>
<gene>
    <name evidence="2" type="ORF">A8V01_16275</name>
</gene>
<keyword evidence="3" id="KW-1185">Reference proteome</keyword>
<dbReference type="SMART" id="SM00450">
    <property type="entry name" value="RHOD"/>
    <property type="match status" value="3"/>
</dbReference>
<keyword evidence="2" id="KW-0808">Transferase</keyword>
<dbReference type="GO" id="GO:0004792">
    <property type="term" value="F:thiosulfate-cyanide sulfurtransferase activity"/>
    <property type="evidence" value="ECO:0007669"/>
    <property type="project" value="TreeGrafter"/>
</dbReference>
<accession>A0A2K2G3E2</accession>
<evidence type="ECO:0000313" key="2">
    <source>
        <dbReference type="EMBL" id="PNU05554.1"/>
    </source>
</evidence>
<organism evidence="2 3">
    <name type="scientific">Novosphingobium guangzhouense</name>
    <dbReference type="NCBI Taxonomy" id="1850347"/>
    <lineage>
        <taxon>Bacteria</taxon>
        <taxon>Pseudomonadati</taxon>
        <taxon>Pseudomonadota</taxon>
        <taxon>Alphaproteobacteria</taxon>
        <taxon>Sphingomonadales</taxon>
        <taxon>Sphingomonadaceae</taxon>
        <taxon>Novosphingobium</taxon>
    </lineage>
</organism>
<dbReference type="PANTHER" id="PTHR44086">
    <property type="entry name" value="THIOSULFATE SULFURTRANSFERASE RDL2, MITOCHONDRIAL-RELATED"/>
    <property type="match status" value="1"/>
</dbReference>
<dbReference type="InterPro" id="IPR036873">
    <property type="entry name" value="Rhodanese-like_dom_sf"/>
</dbReference>
<dbReference type="Proteomes" id="UP000236327">
    <property type="component" value="Unassembled WGS sequence"/>
</dbReference>
<name>A0A2K2G3E2_9SPHN</name>
<dbReference type="Gene3D" id="3.40.250.10">
    <property type="entry name" value="Rhodanese-like domain"/>
    <property type="match status" value="3"/>
</dbReference>
<dbReference type="OrthoDB" id="9789585at2"/>
<dbReference type="PANTHER" id="PTHR44086:SF10">
    <property type="entry name" value="THIOSULFATE SULFURTRANSFERASE_RHODANESE-LIKE DOMAIN-CONTAINING PROTEIN 3"/>
    <property type="match status" value="1"/>
</dbReference>
<reference evidence="2 3" key="1">
    <citation type="submission" date="2016-05" db="EMBL/GenBank/DDBJ databases">
        <title>Complete genome sequence of Novosphingobium guangzhouense SA925(T).</title>
        <authorList>
            <person name="Sha S."/>
        </authorList>
    </citation>
    <scope>NUCLEOTIDE SEQUENCE [LARGE SCALE GENOMIC DNA]</scope>
    <source>
        <strain evidence="2 3">SA925</strain>
    </source>
</reference>
<feature type="domain" description="Rhodanese" evidence="1">
    <location>
        <begin position="281"/>
        <end position="369"/>
    </location>
</feature>
<feature type="domain" description="Rhodanese" evidence="1">
    <location>
        <begin position="22"/>
        <end position="112"/>
    </location>
</feature>